<dbReference type="PROSITE" id="PS00061">
    <property type="entry name" value="ADH_SHORT"/>
    <property type="match status" value="1"/>
</dbReference>
<dbReference type="SMART" id="SM00822">
    <property type="entry name" value="PKS_KR"/>
    <property type="match status" value="1"/>
</dbReference>
<dbReference type="InterPro" id="IPR002347">
    <property type="entry name" value="SDR_fam"/>
</dbReference>
<evidence type="ECO:0000313" key="5">
    <source>
        <dbReference type="Proteomes" id="UP001501358"/>
    </source>
</evidence>
<name>A0ABP5ZHY2_9ACTN</name>
<dbReference type="EMBL" id="BAAATA010000026">
    <property type="protein sequence ID" value="GAA2499120.1"/>
    <property type="molecule type" value="Genomic_DNA"/>
</dbReference>
<protein>
    <submittedName>
        <fullName evidence="4">SDR family NAD(P)-dependent oxidoreductase</fullName>
    </submittedName>
</protein>
<dbReference type="Gene3D" id="3.40.50.720">
    <property type="entry name" value="NAD(P)-binding Rossmann-like Domain"/>
    <property type="match status" value="1"/>
</dbReference>
<dbReference type="PRINTS" id="PR00081">
    <property type="entry name" value="GDHRDH"/>
</dbReference>
<evidence type="ECO:0000313" key="4">
    <source>
        <dbReference type="EMBL" id="GAA2499120.1"/>
    </source>
</evidence>
<comment type="similarity">
    <text evidence="1 2">Belongs to the short-chain dehydrogenases/reductases (SDR) family.</text>
</comment>
<dbReference type="PRINTS" id="PR00080">
    <property type="entry name" value="SDRFAMILY"/>
</dbReference>
<gene>
    <name evidence="4" type="ORF">GCM10010406_39570</name>
</gene>
<evidence type="ECO:0000256" key="1">
    <source>
        <dbReference type="ARBA" id="ARBA00006484"/>
    </source>
</evidence>
<dbReference type="Proteomes" id="UP001501358">
    <property type="component" value="Unassembled WGS sequence"/>
</dbReference>
<evidence type="ECO:0000259" key="3">
    <source>
        <dbReference type="SMART" id="SM00822"/>
    </source>
</evidence>
<evidence type="ECO:0000256" key="2">
    <source>
        <dbReference type="RuleBase" id="RU000363"/>
    </source>
</evidence>
<dbReference type="InterPro" id="IPR020904">
    <property type="entry name" value="Sc_DH/Rdtase_CS"/>
</dbReference>
<keyword evidence="5" id="KW-1185">Reference proteome</keyword>
<reference evidence="5" key="1">
    <citation type="journal article" date="2019" name="Int. J. Syst. Evol. Microbiol.">
        <title>The Global Catalogue of Microorganisms (GCM) 10K type strain sequencing project: providing services to taxonomists for standard genome sequencing and annotation.</title>
        <authorList>
            <consortium name="The Broad Institute Genomics Platform"/>
            <consortium name="The Broad Institute Genome Sequencing Center for Infectious Disease"/>
            <person name="Wu L."/>
            <person name="Ma J."/>
        </authorList>
    </citation>
    <scope>NUCLEOTIDE SEQUENCE [LARGE SCALE GENOMIC DNA]</scope>
    <source>
        <strain evidence="5">JCM 6307</strain>
    </source>
</reference>
<proteinExistence type="inferred from homology"/>
<accession>A0ABP5ZHY2</accession>
<comment type="caution">
    <text evidence="4">The sequence shown here is derived from an EMBL/GenBank/DDBJ whole genome shotgun (WGS) entry which is preliminary data.</text>
</comment>
<feature type="domain" description="Ketoreductase" evidence="3">
    <location>
        <begin position="3"/>
        <end position="183"/>
    </location>
</feature>
<dbReference type="RefSeq" id="WP_344384519.1">
    <property type="nucleotide sequence ID" value="NZ_BAAATA010000026.1"/>
</dbReference>
<dbReference type="Pfam" id="PF00106">
    <property type="entry name" value="adh_short"/>
    <property type="match status" value="1"/>
</dbReference>
<organism evidence="4 5">
    <name type="scientific">Streptomyces thermolineatus</name>
    <dbReference type="NCBI Taxonomy" id="44033"/>
    <lineage>
        <taxon>Bacteria</taxon>
        <taxon>Bacillati</taxon>
        <taxon>Actinomycetota</taxon>
        <taxon>Actinomycetes</taxon>
        <taxon>Kitasatosporales</taxon>
        <taxon>Streptomycetaceae</taxon>
        <taxon>Streptomyces</taxon>
    </lineage>
</organism>
<dbReference type="PANTHER" id="PTHR43313:SF1">
    <property type="entry name" value="3BETA-HYDROXYSTEROID DEHYDROGENASE DHS-16"/>
    <property type="match status" value="1"/>
</dbReference>
<dbReference type="CDD" id="cd05374">
    <property type="entry name" value="17beta-HSD-like_SDR_c"/>
    <property type="match status" value="1"/>
</dbReference>
<dbReference type="SUPFAM" id="SSF51735">
    <property type="entry name" value="NAD(P)-binding Rossmann-fold domains"/>
    <property type="match status" value="1"/>
</dbReference>
<dbReference type="PANTHER" id="PTHR43313">
    <property type="entry name" value="SHORT-CHAIN DEHYDROGENASE/REDUCTASE FAMILY 9C"/>
    <property type="match status" value="1"/>
</dbReference>
<dbReference type="InterPro" id="IPR036291">
    <property type="entry name" value="NAD(P)-bd_dom_sf"/>
</dbReference>
<dbReference type="InterPro" id="IPR057326">
    <property type="entry name" value="KR_dom"/>
</dbReference>
<sequence>MTKTVVVTGANRGIGLATALELARAGFDVIGTARSEEGARELHAGAERAGTRVRTVLLDVADATSTVRAFTEIAQMTGGGPWAVVNNAGHAQPGAVEDVDDEQVRAQLEVNLVAPARIARLVLPEMRRRRSGRIVNVSSVAGRVSMPMLGWYCASKQALETVSDALRMEVAPFGVQVVLIEPGSYGTGIWERGIASLPAREHSAYRKQYAAADEVLRGAGDLPGPRPVAKAVLRALTARRPQPRCLVGSGARSTALLDALAPTAVADWAKSTAVGLRSGPPRAVRALERLRRR</sequence>